<comment type="caution">
    <text evidence="2">The sequence shown here is derived from an EMBL/GenBank/DDBJ whole genome shotgun (WGS) entry which is preliminary data.</text>
</comment>
<keyword evidence="1" id="KW-0812">Transmembrane</keyword>
<sequence>GNFKPQLDGILSLWIRVVLVAVSQLLLFSDMDAIAENDTAFP</sequence>
<feature type="non-terminal residue" evidence="2">
    <location>
        <position position="1"/>
    </location>
</feature>
<evidence type="ECO:0000313" key="3">
    <source>
        <dbReference type="Proteomes" id="UP001497382"/>
    </source>
</evidence>
<feature type="transmembrane region" description="Helical" evidence="1">
    <location>
        <begin position="7"/>
        <end position="28"/>
    </location>
</feature>
<organism evidence="2 3">
    <name type="scientific">Larinioides sclopetarius</name>
    <dbReference type="NCBI Taxonomy" id="280406"/>
    <lineage>
        <taxon>Eukaryota</taxon>
        <taxon>Metazoa</taxon>
        <taxon>Ecdysozoa</taxon>
        <taxon>Arthropoda</taxon>
        <taxon>Chelicerata</taxon>
        <taxon>Arachnida</taxon>
        <taxon>Araneae</taxon>
        <taxon>Araneomorphae</taxon>
        <taxon>Entelegynae</taxon>
        <taxon>Araneoidea</taxon>
        <taxon>Araneidae</taxon>
        <taxon>Larinioides</taxon>
    </lineage>
</organism>
<dbReference type="EMBL" id="CAXIEN010000416">
    <property type="protein sequence ID" value="CAL1297155.1"/>
    <property type="molecule type" value="Genomic_DNA"/>
</dbReference>
<proteinExistence type="predicted"/>
<keyword evidence="3" id="KW-1185">Reference proteome</keyword>
<accession>A0AAV2BMM3</accession>
<protein>
    <submittedName>
        <fullName evidence="2">Uncharacterized protein</fullName>
    </submittedName>
</protein>
<reference evidence="2 3" key="1">
    <citation type="submission" date="2024-04" db="EMBL/GenBank/DDBJ databases">
        <authorList>
            <person name="Rising A."/>
            <person name="Reimegard J."/>
            <person name="Sonavane S."/>
            <person name="Akerstrom W."/>
            <person name="Nylinder S."/>
            <person name="Hedman E."/>
            <person name="Kallberg Y."/>
        </authorList>
    </citation>
    <scope>NUCLEOTIDE SEQUENCE [LARGE SCALE GENOMIC DNA]</scope>
</reference>
<dbReference type="Proteomes" id="UP001497382">
    <property type="component" value="Unassembled WGS sequence"/>
</dbReference>
<gene>
    <name evidence="2" type="ORF">LARSCL_LOCUS20136</name>
</gene>
<name>A0AAV2BMM3_9ARAC</name>
<evidence type="ECO:0000256" key="1">
    <source>
        <dbReference type="SAM" id="Phobius"/>
    </source>
</evidence>
<evidence type="ECO:0000313" key="2">
    <source>
        <dbReference type="EMBL" id="CAL1297155.1"/>
    </source>
</evidence>
<dbReference type="AlphaFoldDB" id="A0AAV2BMM3"/>
<keyword evidence="1" id="KW-0472">Membrane</keyword>
<keyword evidence="1" id="KW-1133">Transmembrane helix</keyword>